<reference evidence="3 4" key="1">
    <citation type="submission" date="2019-12" db="EMBL/GenBank/DDBJ databases">
        <title>Novel species isolated from a subtropical stream in China.</title>
        <authorList>
            <person name="Lu H."/>
        </authorList>
    </citation>
    <scope>NUCLEOTIDE SEQUENCE [LARGE SCALE GENOMIC DNA]</scope>
    <source>
        <strain evidence="3 4">FT127W</strain>
    </source>
</reference>
<feature type="compositionally biased region" description="Polar residues" evidence="1">
    <location>
        <begin position="101"/>
        <end position="111"/>
    </location>
</feature>
<accession>A0A7X4KPI2</accession>
<dbReference type="AlphaFoldDB" id="A0A7X4KPI2"/>
<evidence type="ECO:0000313" key="4">
    <source>
        <dbReference type="Proteomes" id="UP000450676"/>
    </source>
</evidence>
<dbReference type="RefSeq" id="WP_161074235.1">
    <property type="nucleotide sequence ID" value="NZ_WWCU01000029.1"/>
</dbReference>
<sequence>MRQLMDSGQRGTTLVELMIGLTILALLAAIGIPSMATWISGNKAVSAGEFYADGFAMARRQAVLHNAASRIVLTPNVNNGQMDWQVDVCFPAPGVPCNDTSGTWSTTSTPAPSDPEGVNGYKSVLRPADALPQSDMLVPKLEPEGTSAVYFTSLGWVDTGYADRLSRIRLDPAGPHASEIPPVAVAVSLSGLAIKCNPVLAAPDSRACPP</sequence>
<evidence type="ECO:0000256" key="1">
    <source>
        <dbReference type="SAM" id="MobiDB-lite"/>
    </source>
</evidence>
<name>A0A7X4KPI2_9BURK</name>
<proteinExistence type="predicted"/>
<dbReference type="NCBIfam" id="TIGR02532">
    <property type="entry name" value="IV_pilin_GFxxxE"/>
    <property type="match status" value="1"/>
</dbReference>
<evidence type="ECO:0000313" key="3">
    <source>
        <dbReference type="EMBL" id="MYN09940.1"/>
    </source>
</evidence>
<protein>
    <submittedName>
        <fullName evidence="3">Prepilin-type N-terminal cleavage/methylation domain-containing protein</fullName>
    </submittedName>
</protein>
<feature type="transmembrane region" description="Helical" evidence="2">
    <location>
        <begin position="12"/>
        <end position="32"/>
    </location>
</feature>
<dbReference type="Proteomes" id="UP000450676">
    <property type="component" value="Unassembled WGS sequence"/>
</dbReference>
<dbReference type="InterPro" id="IPR045584">
    <property type="entry name" value="Pilin-like"/>
</dbReference>
<dbReference type="Pfam" id="PF07963">
    <property type="entry name" value="N_methyl"/>
    <property type="match status" value="1"/>
</dbReference>
<evidence type="ECO:0000256" key="2">
    <source>
        <dbReference type="SAM" id="Phobius"/>
    </source>
</evidence>
<keyword evidence="4" id="KW-1185">Reference proteome</keyword>
<dbReference type="SUPFAM" id="SSF54523">
    <property type="entry name" value="Pili subunits"/>
    <property type="match status" value="1"/>
</dbReference>
<dbReference type="EMBL" id="WWCU01000029">
    <property type="protein sequence ID" value="MYN09940.1"/>
    <property type="molecule type" value="Genomic_DNA"/>
</dbReference>
<gene>
    <name evidence="3" type="ORF">GTP77_21710</name>
</gene>
<organism evidence="3 4">
    <name type="scientific">Pseudoduganella aquatica</name>
    <dbReference type="NCBI Taxonomy" id="2660641"/>
    <lineage>
        <taxon>Bacteria</taxon>
        <taxon>Pseudomonadati</taxon>
        <taxon>Pseudomonadota</taxon>
        <taxon>Betaproteobacteria</taxon>
        <taxon>Burkholderiales</taxon>
        <taxon>Oxalobacteraceae</taxon>
        <taxon>Telluria group</taxon>
        <taxon>Pseudoduganella</taxon>
    </lineage>
</organism>
<keyword evidence="2" id="KW-0812">Transmembrane</keyword>
<dbReference type="Gene3D" id="3.30.700.10">
    <property type="entry name" value="Glycoprotein, Type 4 Pilin"/>
    <property type="match status" value="1"/>
</dbReference>
<keyword evidence="2" id="KW-1133">Transmembrane helix</keyword>
<dbReference type="InterPro" id="IPR012902">
    <property type="entry name" value="N_methyl_site"/>
</dbReference>
<comment type="caution">
    <text evidence="3">The sequence shown here is derived from an EMBL/GenBank/DDBJ whole genome shotgun (WGS) entry which is preliminary data.</text>
</comment>
<feature type="region of interest" description="Disordered" evidence="1">
    <location>
        <begin position="101"/>
        <end position="122"/>
    </location>
</feature>
<keyword evidence="2" id="KW-0472">Membrane</keyword>